<dbReference type="AlphaFoldDB" id="A0A2Z4LV11"/>
<protein>
    <submittedName>
        <fullName evidence="1">Uncharacterized protein</fullName>
    </submittedName>
</protein>
<reference evidence="1 2" key="1">
    <citation type="submission" date="2018-06" db="EMBL/GenBank/DDBJ databases">
        <title>Spongiibacterium sp. HME9304 Genome sequencing and assembly.</title>
        <authorList>
            <person name="Kang H."/>
            <person name="Kim H."/>
            <person name="Joh K."/>
        </authorList>
    </citation>
    <scope>NUCLEOTIDE SEQUENCE [LARGE SCALE GENOMIC DNA]</scope>
    <source>
        <strain evidence="1 2">HME9304</strain>
    </source>
</reference>
<keyword evidence="2" id="KW-1185">Reference proteome</keyword>
<dbReference type="EMBL" id="CP030104">
    <property type="protein sequence ID" value="AWX45540.1"/>
    <property type="molecule type" value="Genomic_DNA"/>
</dbReference>
<name>A0A2Z4LV11_9FLAO</name>
<proteinExistence type="predicted"/>
<sequence>MLKTSKITSAEIEKKLEGIEYSGGHKAIDKKVENSNIPYFSIAFFYFVFQNDTIPNEEELLRTYIKINNIEENLDFLIIASKKYSVDGVKNRMLRSYPSLIRDFHFFKLCQESRRFDSVKYSTRKDIFEGIDLLIVYKGLEFCIAIYTQTKRALKFKKKKNEKRHDYVACDMQIALPINLSGTNKKIKKISNFILLSSGYILELEEKMNSYAISNQ</sequence>
<evidence type="ECO:0000313" key="1">
    <source>
        <dbReference type="EMBL" id="AWX45540.1"/>
    </source>
</evidence>
<dbReference type="KEGG" id="spon:HME9304_02561"/>
<dbReference type="OrthoDB" id="1274899at2"/>
<dbReference type="RefSeq" id="WP_112378921.1">
    <property type="nucleotide sequence ID" value="NZ_CP030104.1"/>
</dbReference>
<dbReference type="Proteomes" id="UP000248536">
    <property type="component" value="Chromosome"/>
</dbReference>
<gene>
    <name evidence="1" type="ORF">HME9304_02561</name>
</gene>
<evidence type="ECO:0000313" key="2">
    <source>
        <dbReference type="Proteomes" id="UP000248536"/>
    </source>
</evidence>
<organism evidence="1 2">
    <name type="scientific">Flagellimonas maritima</name>
    <dbReference type="NCBI Taxonomy" id="1383885"/>
    <lineage>
        <taxon>Bacteria</taxon>
        <taxon>Pseudomonadati</taxon>
        <taxon>Bacteroidota</taxon>
        <taxon>Flavobacteriia</taxon>
        <taxon>Flavobacteriales</taxon>
        <taxon>Flavobacteriaceae</taxon>
        <taxon>Flagellimonas</taxon>
    </lineage>
</organism>
<accession>A0A2Z4LV11</accession>